<dbReference type="EMBL" id="JARGDH010000093">
    <property type="protein sequence ID" value="KAL0263849.1"/>
    <property type="molecule type" value="Genomic_DNA"/>
</dbReference>
<dbReference type="InterPro" id="IPR024909">
    <property type="entry name" value="Cys-tRNA/MSH_ligase"/>
</dbReference>
<dbReference type="SUPFAM" id="SSF52374">
    <property type="entry name" value="Nucleotidylyl transferase"/>
    <property type="match status" value="1"/>
</dbReference>
<evidence type="ECO:0000313" key="5">
    <source>
        <dbReference type="EMBL" id="KAL0263849.1"/>
    </source>
</evidence>
<dbReference type="AlphaFoldDB" id="A0AAW2H663"/>
<dbReference type="InterPro" id="IPR014729">
    <property type="entry name" value="Rossmann-like_a/b/a_fold"/>
</dbReference>
<dbReference type="PRINTS" id="PR00983">
    <property type="entry name" value="TRNASYNTHCYS"/>
</dbReference>
<dbReference type="GO" id="GO:0005829">
    <property type="term" value="C:cytosol"/>
    <property type="evidence" value="ECO:0007669"/>
    <property type="project" value="TreeGrafter"/>
</dbReference>
<dbReference type="InterPro" id="IPR032678">
    <property type="entry name" value="tRNA-synt_1_cat_dom"/>
</dbReference>
<dbReference type="GO" id="GO:0005524">
    <property type="term" value="F:ATP binding"/>
    <property type="evidence" value="ECO:0007669"/>
    <property type="project" value="UniProtKB-KW"/>
</dbReference>
<gene>
    <name evidence="5" type="ORF">PYX00_011150</name>
</gene>
<dbReference type="GO" id="GO:0006423">
    <property type="term" value="P:cysteinyl-tRNA aminoacylation"/>
    <property type="evidence" value="ECO:0007669"/>
    <property type="project" value="TreeGrafter"/>
</dbReference>
<keyword evidence="1" id="KW-0436">Ligase</keyword>
<evidence type="ECO:0000256" key="3">
    <source>
        <dbReference type="ARBA" id="ARBA00022840"/>
    </source>
</evidence>
<name>A0AAW2H663_9NEOP</name>
<dbReference type="Pfam" id="PF01406">
    <property type="entry name" value="tRNA-synt_1e"/>
    <property type="match status" value="1"/>
</dbReference>
<feature type="domain" description="tRNA synthetases class I catalytic" evidence="4">
    <location>
        <begin position="1"/>
        <end position="123"/>
    </location>
</feature>
<comment type="caution">
    <text evidence="5">The sequence shown here is derived from an EMBL/GenBank/DDBJ whole genome shotgun (WGS) entry which is preliminary data.</text>
</comment>
<accession>A0AAW2H663</accession>
<keyword evidence="2" id="KW-0547">Nucleotide-binding</keyword>
<dbReference type="GO" id="GO:0004817">
    <property type="term" value="F:cysteine-tRNA ligase activity"/>
    <property type="evidence" value="ECO:0007669"/>
    <property type="project" value="TreeGrafter"/>
</dbReference>
<sequence>MYVCGPTLYDEPHIGNARSIIVFDILFRVLKSLYKEVVYVRNITDIDDKIINKAQENNVTINVVVEQNLKVFQQILSYLNVLKPTLEPFATQHINSMVQLISILLEKGYAYKNEGHVLFNVKKLWVHMAL</sequence>
<proteinExistence type="predicted"/>
<dbReference type="PANTHER" id="PTHR10890">
    <property type="entry name" value="CYSTEINYL-TRNA SYNTHETASE"/>
    <property type="match status" value="1"/>
</dbReference>
<protein>
    <recommendedName>
        <fullName evidence="4">tRNA synthetases class I catalytic domain-containing protein</fullName>
    </recommendedName>
</protein>
<evidence type="ECO:0000256" key="1">
    <source>
        <dbReference type="ARBA" id="ARBA00022598"/>
    </source>
</evidence>
<evidence type="ECO:0000259" key="4">
    <source>
        <dbReference type="Pfam" id="PF01406"/>
    </source>
</evidence>
<dbReference type="PANTHER" id="PTHR10890:SF3">
    <property type="entry name" value="CYSTEINE--TRNA LIGASE, CYTOPLASMIC"/>
    <property type="match status" value="1"/>
</dbReference>
<organism evidence="5">
    <name type="scientific">Menopon gallinae</name>
    <name type="common">poultry shaft louse</name>
    <dbReference type="NCBI Taxonomy" id="328185"/>
    <lineage>
        <taxon>Eukaryota</taxon>
        <taxon>Metazoa</taxon>
        <taxon>Ecdysozoa</taxon>
        <taxon>Arthropoda</taxon>
        <taxon>Hexapoda</taxon>
        <taxon>Insecta</taxon>
        <taxon>Pterygota</taxon>
        <taxon>Neoptera</taxon>
        <taxon>Paraneoptera</taxon>
        <taxon>Psocodea</taxon>
        <taxon>Troctomorpha</taxon>
        <taxon>Phthiraptera</taxon>
        <taxon>Amblycera</taxon>
        <taxon>Menoponidae</taxon>
        <taxon>Menopon</taxon>
    </lineage>
</organism>
<evidence type="ECO:0000256" key="2">
    <source>
        <dbReference type="ARBA" id="ARBA00022741"/>
    </source>
</evidence>
<keyword evidence="3" id="KW-0067">ATP-binding</keyword>
<dbReference type="Gene3D" id="3.40.50.620">
    <property type="entry name" value="HUPs"/>
    <property type="match status" value="1"/>
</dbReference>
<reference evidence="5" key="1">
    <citation type="journal article" date="2024" name="Gigascience">
        <title>Chromosome-level genome of the poultry shaft louse Menopon gallinae provides insight into the host-switching and adaptive evolution of parasitic lice.</title>
        <authorList>
            <person name="Xu Y."/>
            <person name="Ma L."/>
            <person name="Liu S."/>
            <person name="Liang Y."/>
            <person name="Liu Q."/>
            <person name="He Z."/>
            <person name="Tian L."/>
            <person name="Duan Y."/>
            <person name="Cai W."/>
            <person name="Li H."/>
            <person name="Song F."/>
        </authorList>
    </citation>
    <scope>NUCLEOTIDE SEQUENCE</scope>
    <source>
        <strain evidence="5">Cailab_2023a</strain>
    </source>
</reference>